<dbReference type="Pfam" id="PF00717">
    <property type="entry name" value="Peptidase_S24"/>
    <property type="match status" value="1"/>
</dbReference>
<accession>A0A7W7YDU4</accession>
<dbReference type="CDD" id="cd06529">
    <property type="entry name" value="S24_LexA-like"/>
    <property type="match status" value="1"/>
</dbReference>
<reference evidence="15 16" key="1">
    <citation type="submission" date="2020-08" db="EMBL/GenBank/DDBJ databases">
        <title>Genomic Encyclopedia of Type Strains, Phase IV (KMG-IV): sequencing the most valuable type-strain genomes for metagenomic binning, comparative biology and taxonomic classification.</title>
        <authorList>
            <person name="Goeker M."/>
        </authorList>
    </citation>
    <scope>NUCLEOTIDE SEQUENCE [LARGE SCALE GENOMIC DNA]</scope>
    <source>
        <strain evidence="15 16">DSM 12252</strain>
    </source>
</reference>
<keyword evidence="6 12" id="KW-0068">Autocatalytic cleavage</keyword>
<dbReference type="NCBIfam" id="TIGR00498">
    <property type="entry name" value="lexA"/>
    <property type="match status" value="1"/>
</dbReference>
<feature type="domain" description="LexA repressor DNA-binding" evidence="14">
    <location>
        <begin position="7"/>
        <end position="70"/>
    </location>
</feature>
<dbReference type="EMBL" id="JACHIG010000008">
    <property type="protein sequence ID" value="MBB5034035.1"/>
    <property type="molecule type" value="Genomic_DNA"/>
</dbReference>
<dbReference type="EC" id="3.4.21.88" evidence="15"/>
<dbReference type="Proteomes" id="UP000590740">
    <property type="component" value="Unassembled WGS sequence"/>
</dbReference>
<evidence type="ECO:0000256" key="2">
    <source>
        <dbReference type="ARBA" id="ARBA00022491"/>
    </source>
</evidence>
<protein>
    <submittedName>
        <fullName evidence="15">Repressor LexA</fullName>
        <ecNumber evidence="15">3.4.21.88</ecNumber>
    </submittedName>
</protein>
<keyword evidence="11" id="KW-0742">SOS response</keyword>
<keyword evidence="5 12" id="KW-0378">Hydrolase</keyword>
<dbReference type="GO" id="GO:0045892">
    <property type="term" value="P:negative regulation of DNA-templated transcription"/>
    <property type="evidence" value="ECO:0007669"/>
    <property type="project" value="InterPro"/>
</dbReference>
<dbReference type="AlphaFoldDB" id="A0A7W7YDU4"/>
<keyword evidence="9" id="KW-0804">Transcription</keyword>
<feature type="domain" description="Peptidase S24/S26A/S26B/S26C" evidence="13">
    <location>
        <begin position="86"/>
        <end position="201"/>
    </location>
</feature>
<dbReference type="GO" id="GO:0003677">
    <property type="term" value="F:DNA binding"/>
    <property type="evidence" value="ECO:0007669"/>
    <property type="project" value="UniProtKB-KW"/>
</dbReference>
<sequence length="211" mass="23569">MFTETDSRLTARQQELLEYLRSYQRSNGVMPSTRDIQRHFGFSSQTAAMSHLRALEKKGVIQRHPHKARAVVFPEDLDRAEIVDIPVFGQIPAGMAAADMVQNADRCISVDVNTLGIPRTAKSFALKVRGESMIGALIGDGDIVILEIREPRPRDIVAALIDGESTLKRYLIKDSQPYLQAENPEFPDLIPARELLIQGVMIGLIRHVRQG</sequence>
<dbReference type="GO" id="GO:0004252">
    <property type="term" value="F:serine-type endopeptidase activity"/>
    <property type="evidence" value="ECO:0007669"/>
    <property type="project" value="UniProtKB-EC"/>
</dbReference>
<evidence type="ECO:0000256" key="6">
    <source>
        <dbReference type="ARBA" id="ARBA00022813"/>
    </source>
</evidence>
<organism evidence="15 16">
    <name type="scientific">Prosthecobacter vanneervenii</name>
    <dbReference type="NCBI Taxonomy" id="48466"/>
    <lineage>
        <taxon>Bacteria</taxon>
        <taxon>Pseudomonadati</taxon>
        <taxon>Verrucomicrobiota</taxon>
        <taxon>Verrucomicrobiia</taxon>
        <taxon>Verrucomicrobiales</taxon>
        <taxon>Verrucomicrobiaceae</taxon>
        <taxon>Prosthecobacter</taxon>
    </lineage>
</organism>
<dbReference type="PANTHER" id="PTHR33516">
    <property type="entry name" value="LEXA REPRESSOR"/>
    <property type="match status" value="1"/>
</dbReference>
<comment type="similarity">
    <text evidence="1 12">Belongs to the peptidase S24 family.</text>
</comment>
<dbReference type="InterPro" id="IPR006200">
    <property type="entry name" value="LexA"/>
</dbReference>
<name>A0A7W7YDU4_9BACT</name>
<evidence type="ECO:0000256" key="12">
    <source>
        <dbReference type="RuleBase" id="RU003991"/>
    </source>
</evidence>
<dbReference type="InterPro" id="IPR006197">
    <property type="entry name" value="Peptidase_S24_LexA"/>
</dbReference>
<dbReference type="InterPro" id="IPR036390">
    <property type="entry name" value="WH_DNA-bd_sf"/>
</dbReference>
<dbReference type="GO" id="GO:0006260">
    <property type="term" value="P:DNA replication"/>
    <property type="evidence" value="ECO:0007669"/>
    <property type="project" value="UniProtKB-KW"/>
</dbReference>
<evidence type="ECO:0000259" key="13">
    <source>
        <dbReference type="Pfam" id="PF00717"/>
    </source>
</evidence>
<evidence type="ECO:0000256" key="7">
    <source>
        <dbReference type="ARBA" id="ARBA00023015"/>
    </source>
</evidence>
<dbReference type="Gene3D" id="2.10.109.10">
    <property type="entry name" value="Umud Fragment, subunit A"/>
    <property type="match status" value="1"/>
</dbReference>
<keyword evidence="4" id="KW-0227">DNA damage</keyword>
<dbReference type="SUPFAM" id="SSF46785">
    <property type="entry name" value="Winged helix' DNA-binding domain"/>
    <property type="match status" value="1"/>
</dbReference>
<dbReference type="Pfam" id="PF01726">
    <property type="entry name" value="LexA_DNA_bind"/>
    <property type="match status" value="1"/>
</dbReference>
<dbReference type="GO" id="GO:0006281">
    <property type="term" value="P:DNA repair"/>
    <property type="evidence" value="ECO:0007669"/>
    <property type="project" value="UniProtKB-KW"/>
</dbReference>
<dbReference type="GO" id="GO:0009432">
    <property type="term" value="P:SOS response"/>
    <property type="evidence" value="ECO:0007669"/>
    <property type="project" value="UniProtKB-KW"/>
</dbReference>
<dbReference type="InterPro" id="IPR006199">
    <property type="entry name" value="LexA_DNA-bd_dom"/>
</dbReference>
<dbReference type="GO" id="GO:0006508">
    <property type="term" value="P:proteolysis"/>
    <property type="evidence" value="ECO:0007669"/>
    <property type="project" value="InterPro"/>
</dbReference>
<dbReference type="Gene3D" id="1.10.10.10">
    <property type="entry name" value="Winged helix-like DNA-binding domain superfamily/Winged helix DNA-binding domain"/>
    <property type="match status" value="1"/>
</dbReference>
<proteinExistence type="inferred from homology"/>
<evidence type="ECO:0000256" key="1">
    <source>
        <dbReference type="ARBA" id="ARBA00007484"/>
    </source>
</evidence>
<evidence type="ECO:0000313" key="16">
    <source>
        <dbReference type="Proteomes" id="UP000590740"/>
    </source>
</evidence>
<dbReference type="InterPro" id="IPR039418">
    <property type="entry name" value="LexA-like"/>
</dbReference>
<dbReference type="PRINTS" id="PR00726">
    <property type="entry name" value="LEXASERPTASE"/>
</dbReference>
<keyword evidence="16" id="KW-1185">Reference proteome</keyword>
<dbReference type="RefSeq" id="WP_184341441.1">
    <property type="nucleotide sequence ID" value="NZ_JACHIG010000008.1"/>
</dbReference>
<keyword evidence="8" id="KW-0238">DNA-binding</keyword>
<dbReference type="InterPro" id="IPR036286">
    <property type="entry name" value="LexA/Signal_pep-like_sf"/>
</dbReference>
<evidence type="ECO:0000256" key="8">
    <source>
        <dbReference type="ARBA" id="ARBA00023125"/>
    </source>
</evidence>
<dbReference type="InterPro" id="IPR036388">
    <property type="entry name" value="WH-like_DNA-bd_sf"/>
</dbReference>
<keyword evidence="7" id="KW-0805">Transcription regulation</keyword>
<evidence type="ECO:0000256" key="5">
    <source>
        <dbReference type="ARBA" id="ARBA00022801"/>
    </source>
</evidence>
<evidence type="ECO:0000256" key="11">
    <source>
        <dbReference type="ARBA" id="ARBA00023236"/>
    </source>
</evidence>
<gene>
    <name evidence="15" type="ORF">HNQ65_003626</name>
</gene>
<keyword evidence="10" id="KW-0234">DNA repair</keyword>
<keyword evidence="3" id="KW-0235">DNA replication</keyword>
<dbReference type="SUPFAM" id="SSF51306">
    <property type="entry name" value="LexA/Signal peptidase"/>
    <property type="match status" value="1"/>
</dbReference>
<evidence type="ECO:0000256" key="10">
    <source>
        <dbReference type="ARBA" id="ARBA00023204"/>
    </source>
</evidence>
<dbReference type="InterPro" id="IPR015927">
    <property type="entry name" value="Peptidase_S24_S26A/B/C"/>
</dbReference>
<evidence type="ECO:0000256" key="3">
    <source>
        <dbReference type="ARBA" id="ARBA00022705"/>
    </source>
</evidence>
<evidence type="ECO:0000259" key="14">
    <source>
        <dbReference type="Pfam" id="PF01726"/>
    </source>
</evidence>
<evidence type="ECO:0000256" key="9">
    <source>
        <dbReference type="ARBA" id="ARBA00023163"/>
    </source>
</evidence>
<evidence type="ECO:0000313" key="15">
    <source>
        <dbReference type="EMBL" id="MBB5034035.1"/>
    </source>
</evidence>
<dbReference type="PANTHER" id="PTHR33516:SF2">
    <property type="entry name" value="LEXA REPRESSOR-RELATED"/>
    <property type="match status" value="1"/>
</dbReference>
<comment type="caution">
    <text evidence="15">The sequence shown here is derived from an EMBL/GenBank/DDBJ whole genome shotgun (WGS) entry which is preliminary data.</text>
</comment>
<evidence type="ECO:0000256" key="4">
    <source>
        <dbReference type="ARBA" id="ARBA00022763"/>
    </source>
</evidence>
<dbReference type="InterPro" id="IPR050077">
    <property type="entry name" value="LexA_repressor"/>
</dbReference>
<keyword evidence="2" id="KW-0678">Repressor</keyword>